<sequence>MPAPLHQGALQDGSPPSSRSRPGHLLPAAVPPTQGAGVVWAQAAGRPPSRVGSVVVHPPTASRTVCTSSCPLLASRPFECLSRTVAALRRWGPGCWGSQQHKSLDFCPGFCTKAIPLPRPLGALWQLQSEWKTGEAESLVLQAAVGRPAGERRGSWAQGSPRKVSTLVRKWRGQGVSMKPFSGSSGMGRVALSGLHLGWQRPEQQRGEPVGCRGSTGGVNMSRPFSTSMS</sequence>
<proteinExistence type="predicted"/>
<gene>
    <name evidence="2" type="primary">LOC123522308</name>
</gene>
<dbReference type="Proteomes" id="UP000694863">
    <property type="component" value="Unplaced"/>
</dbReference>
<dbReference type="RefSeq" id="XP_045151440.1">
    <property type="nucleotide sequence ID" value="XM_045295505.1"/>
</dbReference>
<evidence type="ECO:0000313" key="2">
    <source>
        <dbReference type="RefSeq" id="XP_045151440.1"/>
    </source>
</evidence>
<accession>A0AC55DI76</accession>
<keyword evidence="1" id="KW-1185">Reference proteome</keyword>
<name>A0AC55DI76_ECHTE</name>
<organism evidence="1 2">
    <name type="scientific">Echinops telfairi</name>
    <name type="common">Lesser hedgehog tenrec</name>
    <dbReference type="NCBI Taxonomy" id="9371"/>
    <lineage>
        <taxon>Eukaryota</taxon>
        <taxon>Metazoa</taxon>
        <taxon>Chordata</taxon>
        <taxon>Craniata</taxon>
        <taxon>Vertebrata</taxon>
        <taxon>Euteleostomi</taxon>
        <taxon>Mammalia</taxon>
        <taxon>Eutheria</taxon>
        <taxon>Afrotheria</taxon>
        <taxon>Tenrecidae</taxon>
        <taxon>Tenrecinae</taxon>
        <taxon>Echinops</taxon>
    </lineage>
</organism>
<evidence type="ECO:0000313" key="1">
    <source>
        <dbReference type="Proteomes" id="UP000694863"/>
    </source>
</evidence>
<protein>
    <submittedName>
        <fullName evidence="2">Uncharacterized protein LOC123522308</fullName>
    </submittedName>
</protein>
<reference evidence="2" key="1">
    <citation type="submission" date="2025-08" db="UniProtKB">
        <authorList>
            <consortium name="RefSeq"/>
        </authorList>
    </citation>
    <scope>IDENTIFICATION</scope>
</reference>